<dbReference type="InterPro" id="IPR011989">
    <property type="entry name" value="ARM-like"/>
</dbReference>
<organism evidence="9 10">
    <name type="scientific">Saccharata proteae CBS 121410</name>
    <dbReference type="NCBI Taxonomy" id="1314787"/>
    <lineage>
        <taxon>Eukaryota</taxon>
        <taxon>Fungi</taxon>
        <taxon>Dikarya</taxon>
        <taxon>Ascomycota</taxon>
        <taxon>Pezizomycotina</taxon>
        <taxon>Dothideomycetes</taxon>
        <taxon>Dothideomycetes incertae sedis</taxon>
        <taxon>Botryosphaeriales</taxon>
        <taxon>Saccharataceae</taxon>
        <taxon>Saccharata</taxon>
    </lineage>
</organism>
<dbReference type="GO" id="GO:0061775">
    <property type="term" value="F:cohesin loader activity"/>
    <property type="evidence" value="ECO:0007669"/>
    <property type="project" value="InterPro"/>
</dbReference>
<dbReference type="InterPro" id="IPR016024">
    <property type="entry name" value="ARM-type_fold"/>
</dbReference>
<feature type="region of interest" description="Disordered" evidence="7">
    <location>
        <begin position="1496"/>
        <end position="1516"/>
    </location>
</feature>
<keyword evidence="3 6" id="KW-0677">Repeat</keyword>
<evidence type="ECO:0000256" key="4">
    <source>
        <dbReference type="ARBA" id="ARBA00023242"/>
    </source>
</evidence>
<keyword evidence="4 6" id="KW-0539">Nucleus</keyword>
<evidence type="ECO:0000256" key="7">
    <source>
        <dbReference type="SAM" id="MobiDB-lite"/>
    </source>
</evidence>
<dbReference type="GO" id="GO:0140588">
    <property type="term" value="P:chromatin looping"/>
    <property type="evidence" value="ECO:0007669"/>
    <property type="project" value="InterPro"/>
</dbReference>
<accession>A0A9P4LT43</accession>
<feature type="compositionally biased region" description="Basic and acidic residues" evidence="7">
    <location>
        <begin position="476"/>
        <end position="490"/>
    </location>
</feature>
<feature type="region of interest" description="Disordered" evidence="7">
    <location>
        <begin position="1"/>
        <end position="149"/>
    </location>
</feature>
<proteinExistence type="inferred from homology"/>
<dbReference type="InterPro" id="IPR033031">
    <property type="entry name" value="Scc2/Nipped-B"/>
</dbReference>
<feature type="compositionally biased region" description="Polar residues" evidence="7">
    <location>
        <begin position="121"/>
        <end position="133"/>
    </location>
</feature>
<feature type="region of interest" description="Disordered" evidence="7">
    <location>
        <begin position="1649"/>
        <end position="1720"/>
    </location>
</feature>
<evidence type="ECO:0000313" key="9">
    <source>
        <dbReference type="EMBL" id="KAF2083372.1"/>
    </source>
</evidence>
<evidence type="ECO:0000256" key="6">
    <source>
        <dbReference type="RuleBase" id="RU364107"/>
    </source>
</evidence>
<dbReference type="InterPro" id="IPR026003">
    <property type="entry name" value="Cohesin_HEAT"/>
</dbReference>
<dbReference type="InterPro" id="IPR024986">
    <property type="entry name" value="Nipped-B_C"/>
</dbReference>
<protein>
    <recommendedName>
        <fullName evidence="6">Sister chromatid cohesion protein</fullName>
    </recommendedName>
</protein>
<evidence type="ECO:0000259" key="8">
    <source>
        <dbReference type="Pfam" id="PF12830"/>
    </source>
</evidence>
<dbReference type="SUPFAM" id="SSF48371">
    <property type="entry name" value="ARM repeat"/>
    <property type="match status" value="1"/>
</dbReference>
<comment type="caution">
    <text evidence="9">The sequence shown here is derived from an EMBL/GenBank/DDBJ whole genome shotgun (WGS) entry which is preliminary data.</text>
</comment>
<feature type="compositionally biased region" description="Basic residues" evidence="7">
    <location>
        <begin position="1686"/>
        <end position="1703"/>
    </location>
</feature>
<dbReference type="GO" id="GO:0090694">
    <property type="term" value="C:Scc2-Scc4 cohesin loading complex"/>
    <property type="evidence" value="ECO:0007669"/>
    <property type="project" value="TreeGrafter"/>
</dbReference>
<feature type="domain" description="Sister chromatid cohesion C-terminal" evidence="8">
    <location>
        <begin position="1287"/>
        <end position="1473"/>
    </location>
</feature>
<evidence type="ECO:0000256" key="5">
    <source>
        <dbReference type="ARBA" id="ARBA00023306"/>
    </source>
</evidence>
<dbReference type="CDD" id="cd23958">
    <property type="entry name" value="SCC2"/>
    <property type="match status" value="1"/>
</dbReference>
<comment type="subcellular location">
    <subcellularLocation>
        <location evidence="1 6">Nucleus</location>
    </subcellularLocation>
</comment>
<comment type="similarity">
    <text evidence="2 6">Belongs to the SCC2/Nipped-B family.</text>
</comment>
<gene>
    <name evidence="9" type="ORF">K490DRAFT_76602</name>
</gene>
<keyword evidence="5 6" id="KW-0131">Cell cycle</keyword>
<dbReference type="GO" id="GO:0010468">
    <property type="term" value="P:regulation of gene expression"/>
    <property type="evidence" value="ECO:0007669"/>
    <property type="project" value="InterPro"/>
</dbReference>
<dbReference type="GO" id="GO:0071169">
    <property type="term" value="P:establishment of protein localization to chromatin"/>
    <property type="evidence" value="ECO:0007669"/>
    <property type="project" value="TreeGrafter"/>
</dbReference>
<evidence type="ECO:0000256" key="1">
    <source>
        <dbReference type="ARBA" id="ARBA00004123"/>
    </source>
</evidence>
<dbReference type="GO" id="GO:0034087">
    <property type="term" value="P:establishment of mitotic sister chromatid cohesion"/>
    <property type="evidence" value="ECO:0007669"/>
    <property type="project" value="TreeGrafter"/>
</dbReference>
<dbReference type="Pfam" id="PF12830">
    <property type="entry name" value="Nipped-B_C"/>
    <property type="match status" value="1"/>
</dbReference>
<reference evidence="9" key="1">
    <citation type="journal article" date="2020" name="Stud. Mycol.">
        <title>101 Dothideomycetes genomes: a test case for predicting lifestyles and emergence of pathogens.</title>
        <authorList>
            <person name="Haridas S."/>
            <person name="Albert R."/>
            <person name="Binder M."/>
            <person name="Bloem J."/>
            <person name="Labutti K."/>
            <person name="Salamov A."/>
            <person name="Andreopoulos B."/>
            <person name="Baker S."/>
            <person name="Barry K."/>
            <person name="Bills G."/>
            <person name="Bluhm B."/>
            <person name="Cannon C."/>
            <person name="Castanera R."/>
            <person name="Culley D."/>
            <person name="Daum C."/>
            <person name="Ezra D."/>
            <person name="Gonzalez J."/>
            <person name="Henrissat B."/>
            <person name="Kuo A."/>
            <person name="Liang C."/>
            <person name="Lipzen A."/>
            <person name="Lutzoni F."/>
            <person name="Magnuson J."/>
            <person name="Mondo S."/>
            <person name="Nolan M."/>
            <person name="Ohm R."/>
            <person name="Pangilinan J."/>
            <person name="Park H.-J."/>
            <person name="Ramirez L."/>
            <person name="Alfaro M."/>
            <person name="Sun H."/>
            <person name="Tritt A."/>
            <person name="Yoshinaga Y."/>
            <person name="Zwiers L.-H."/>
            <person name="Turgeon B."/>
            <person name="Goodwin S."/>
            <person name="Spatafora J."/>
            <person name="Crous P."/>
            <person name="Grigoriev I."/>
        </authorList>
    </citation>
    <scope>NUCLEOTIDE SEQUENCE</scope>
    <source>
        <strain evidence="9">CBS 121410</strain>
    </source>
</reference>
<dbReference type="EMBL" id="ML978795">
    <property type="protein sequence ID" value="KAF2083372.1"/>
    <property type="molecule type" value="Genomic_DNA"/>
</dbReference>
<feature type="compositionally biased region" description="Polar residues" evidence="7">
    <location>
        <begin position="58"/>
        <end position="70"/>
    </location>
</feature>
<dbReference type="GO" id="GO:0003682">
    <property type="term" value="F:chromatin binding"/>
    <property type="evidence" value="ECO:0007669"/>
    <property type="project" value="TreeGrafter"/>
</dbReference>
<feature type="compositionally biased region" description="Polar residues" evidence="7">
    <location>
        <begin position="78"/>
        <end position="97"/>
    </location>
</feature>
<dbReference type="PANTHER" id="PTHR21704:SF18">
    <property type="entry name" value="NIPPED-B-LIKE PROTEIN"/>
    <property type="match status" value="1"/>
</dbReference>
<feature type="compositionally biased region" description="Acidic residues" evidence="7">
    <location>
        <begin position="1711"/>
        <end position="1720"/>
    </location>
</feature>
<name>A0A9P4LT43_9PEZI</name>
<feature type="compositionally biased region" description="Polar residues" evidence="7">
    <location>
        <begin position="1"/>
        <end position="14"/>
    </location>
</feature>
<dbReference type="GO" id="GO:1990414">
    <property type="term" value="P:replication-born double-strand break repair via sister chromatid exchange"/>
    <property type="evidence" value="ECO:0007669"/>
    <property type="project" value="TreeGrafter"/>
</dbReference>
<dbReference type="PANTHER" id="PTHR21704">
    <property type="entry name" value="NIPPED-B-LIKE PROTEIN DELANGIN SCC2-RELATED"/>
    <property type="match status" value="1"/>
</dbReference>
<evidence type="ECO:0000256" key="3">
    <source>
        <dbReference type="ARBA" id="ARBA00022737"/>
    </source>
</evidence>
<dbReference type="Pfam" id="PF12765">
    <property type="entry name" value="Cohesin_HEAT"/>
    <property type="match status" value="1"/>
</dbReference>
<dbReference type="Gene3D" id="1.25.10.10">
    <property type="entry name" value="Leucine-rich Repeat Variant"/>
    <property type="match status" value="1"/>
</dbReference>
<feature type="region of interest" description="Disordered" evidence="7">
    <location>
        <begin position="476"/>
        <end position="507"/>
    </location>
</feature>
<evidence type="ECO:0000256" key="2">
    <source>
        <dbReference type="ARBA" id="ARBA00009252"/>
    </source>
</evidence>
<evidence type="ECO:0000313" key="10">
    <source>
        <dbReference type="Proteomes" id="UP000799776"/>
    </source>
</evidence>
<dbReference type="OrthoDB" id="418242at2759"/>
<feature type="compositionally biased region" description="Acidic residues" evidence="7">
    <location>
        <begin position="491"/>
        <end position="500"/>
    </location>
</feature>
<sequence>MNGTNGDWHSSNGGRASLPFRPPTVDQALPYSPLSSIIPFDPDPTPESPTKPKASPRRPSNQHAIKSTQAPARRISVNHVSPANKASNESSVKQNEGIQIAMPENVTPPPLRQDPVPHGKNNASVAVPSASQTKPPPGPAKRKREDGDELDLSIDQRQKADAATQNLETLISDIFEAEDQLQPDTSGLISSEAAKYFVVGDSGEPEAPVLAPNIQSKLDSAIHKVIAAKSFSRISAEQLSRVQKLCESSVASVERTSLGLGVDWSQSDVEEWVSRLAKAERGLQAARIMLRIMTAGREEKQLYSEDLLSRVLEALKHVLDTCIIPIIEARPSETDSFHIATAQRKPLTAVLQMATKVFRLLSDMLIKVDVSETAVTAAEYMSTTLIFVENAHTEKDSILGIQRCETIRRTAMDVLAKVFARYPDQRIFIFDEILTSLEKLPVTRQSARQFKMLDGKPIQLVSALLMRLIQTTATRSVKDKNNTKPNIHLEDDGEDDDDDQPQVGVRSSAEHMQIIDLDDASDVDSDAGLPGIVNPLFDEAQKNSAYVVKFLVQRALNATKSGDQPYRNLLDIFVEDFLSVLGSADWPAAELLLRAFLSNMIGLVENDKSAAPAKNMALDIMGVMGSGISDVQQYVKNACRTMDTSESELSHRLVQEAEEVLDESFNEAELLHFDGPYRVVLEYVALREINDPQLQSAQGYHLTQWARDASAIMNSDRPEDDAVSLPKTLAIQLRNMLLDPKWLEQEYDFERVTTAQGMLSAAVVALRLPFCKAMKRIFSILLAGMTSDQATVKSRSLKSVVQLVEKDPSILKNSYIINSILRCVADQSPLVRDSALGLLAKCLTFKPSLENEVCERIIARSADATIGVRKRAMKLLKDIYLRNDAKEIKIAIADALLQRIQDLDEGVADLARQTFEEIWIAPFHASASNKTDFAQSKLRLQHQVVLIIRTVQRGESVLSVLDVLLRSVLSSSSKNSIANFQVCKSMVALMFEGIIDGDELPDQPSQQHILQTLTVFAKTSPGLFTADQLQLLQPYVQNLSNTDDLLIYRSVIVIFRHVLPSLSSLQNSFLKVVQDALLSSVSKLGKMELNEVAQCLWIIDGVLQNTDRLIRLTISVINGVFTSRDTNFSEDTPQALQAQNRVKRYMMIAGYFGKCCNFDKHAQAFRDKFPWWKGVSVAGLIVDVVCPLTRQKQPQALREMAFESVGMVCQAWPDQFLRQDVITAFELVFHNRDPRLEQIVLSCFKGFFTTEEKRSETGAEIPVGEGAVHGSERLDVSLVASSNDGACTSIAQRFLQHIIRIALESTAEIALTAAQVIASITRQGLVHPKECGPALVALETSPDNTIANIAFTEHRNLHNKHESMFDKEYVKAIQRAFTYQQETLHETHGASTQLFVPKLRSCFEVLKTGSNKVRKKFLLNLASKVDFDFEKLDVTKDPPQHLLFARFCLENIAFLDYTRLDELLALVDSLEKIVSNSGTPIAHAIEIEVFKVRLDGDNTNRPEAPPEDQDQTQPQPQTEALAPLQALENGHVDLSIPEARLKHLATAAAILCMVWETRTHLRRLWNLQKQHHPGKESKKTTVKDLGKAPTRLAFVTGDKYWEKMLGIVASLEATDTMIAQCRAFVELLAIDNELKIASEDDEDAALAAKAAGYETPSDVESGGSQPASGGGRGKKRKGSVSISGTPKKKRSRPSKGKGGKKGRSGSVASHDDDDELGGWV</sequence>
<dbReference type="Proteomes" id="UP000799776">
    <property type="component" value="Unassembled WGS sequence"/>
</dbReference>
<keyword evidence="10" id="KW-1185">Reference proteome</keyword>